<proteinExistence type="inferred from homology"/>
<dbReference type="Pfam" id="PF20266">
    <property type="entry name" value="Mab-21_C"/>
    <property type="match status" value="1"/>
</dbReference>
<evidence type="ECO:0000256" key="4">
    <source>
        <dbReference type="ARBA" id="ARBA00022695"/>
    </source>
</evidence>
<comment type="cofactor">
    <cofactor evidence="1">
        <name>Mg(2+)</name>
        <dbReference type="ChEBI" id="CHEBI:18420"/>
    </cofactor>
</comment>
<dbReference type="PANTHER" id="PTHR10656">
    <property type="entry name" value="CELL FATE DETERMINING PROTEIN MAB21-RELATED"/>
    <property type="match status" value="1"/>
</dbReference>
<dbReference type="GO" id="GO:0046872">
    <property type="term" value="F:metal ion binding"/>
    <property type="evidence" value="ECO:0007669"/>
    <property type="project" value="UniProtKB-KW"/>
</dbReference>
<evidence type="ECO:0000259" key="10">
    <source>
        <dbReference type="Pfam" id="PF20266"/>
    </source>
</evidence>
<dbReference type="InterPro" id="IPR046906">
    <property type="entry name" value="Mab-21_HhH/H2TH-like"/>
</dbReference>
<dbReference type="EnsemblMetazoa" id="CLYHEMT021602.1">
    <property type="protein sequence ID" value="CLYHEMP021602.1"/>
    <property type="gene ID" value="CLYHEMG021602"/>
</dbReference>
<dbReference type="PANTHER" id="PTHR10656:SF42">
    <property type="entry name" value="CYCLIC GMP-AMP SYNTHASE-LIKE PROTEIN-RELATED"/>
    <property type="match status" value="1"/>
</dbReference>
<dbReference type="GeneID" id="136820412"/>
<sequence length="488" mass="56381">MSTPSQKLSKMETTYKDLQRFYKLDQEYIQSLSDCLRLYAYTMPVTKIYTVHTNPLEDISLAGSSVEGAALSRLFEASKDFEDGVNQEIELDVEMIICQIPMTLQNKVHEINPEQGYVKIELVRDILHEFKTSGWNFDEEFIDSFAETFKSPDGYFQPFQIKSLVKGEAEYGDRGGLLLLAASVFGVNVSDVEIKQAGKEVTKSSVKSAYFVKSHGRNMLKVSLDLVVLLKLSWRPEIVKSWFERSKNWPNDFECEKLLSSGIRVIPKPSRRNKHDENSTEMRFAFSHIERKLVKMRSPEQNFVYMVFKIMFVKWVKPIDTEEISSFIAKTAMFWIAEEFPPEDSVWDVFDEDSLMLPLQILFSWLLSAFECGFVPYYFNEKVNIIEGMSDTIRDQIKTKLEEIVGNIGDFIPSNIEKELRAAETVLGYLSSIKDTFLKINSKDYSALVSQHGHLVKDIWKYLTRTDCYMPDDQIMELLSCFGLLKRP</sequence>
<keyword evidence="3" id="KW-0808">Transferase</keyword>
<dbReference type="SMART" id="SM01265">
    <property type="entry name" value="Mab-21"/>
    <property type="match status" value="1"/>
</dbReference>
<evidence type="ECO:0000256" key="5">
    <source>
        <dbReference type="ARBA" id="ARBA00022723"/>
    </source>
</evidence>
<evidence type="ECO:0000256" key="8">
    <source>
        <dbReference type="ARBA" id="ARBA00022842"/>
    </source>
</evidence>
<evidence type="ECO:0000313" key="11">
    <source>
        <dbReference type="EnsemblMetazoa" id="CLYHEMP021602.1"/>
    </source>
</evidence>
<dbReference type="GO" id="GO:0005524">
    <property type="term" value="F:ATP binding"/>
    <property type="evidence" value="ECO:0007669"/>
    <property type="project" value="UniProtKB-KW"/>
</dbReference>
<comment type="similarity">
    <text evidence="2">Belongs to the mab-21 family.</text>
</comment>
<accession>A0A7M5XDV1</accession>
<dbReference type="GO" id="GO:0016779">
    <property type="term" value="F:nucleotidyltransferase activity"/>
    <property type="evidence" value="ECO:0007669"/>
    <property type="project" value="UniProtKB-KW"/>
</dbReference>
<keyword evidence="5" id="KW-0479">Metal-binding</keyword>
<reference evidence="11" key="1">
    <citation type="submission" date="2021-01" db="UniProtKB">
        <authorList>
            <consortium name="EnsemblMetazoa"/>
        </authorList>
    </citation>
    <scope>IDENTIFICATION</scope>
</reference>
<dbReference type="Gene3D" id="1.10.1410.40">
    <property type="match status" value="1"/>
</dbReference>
<protein>
    <submittedName>
        <fullName evidence="11">Uncharacterized protein</fullName>
    </submittedName>
</protein>
<evidence type="ECO:0000256" key="7">
    <source>
        <dbReference type="ARBA" id="ARBA00022840"/>
    </source>
</evidence>
<dbReference type="Proteomes" id="UP000594262">
    <property type="component" value="Unplaced"/>
</dbReference>
<keyword evidence="6" id="KW-0547">Nucleotide-binding</keyword>
<dbReference type="OrthoDB" id="6022480at2759"/>
<name>A0A7M5XDV1_9CNID</name>
<keyword evidence="12" id="KW-1185">Reference proteome</keyword>
<evidence type="ECO:0000256" key="6">
    <source>
        <dbReference type="ARBA" id="ARBA00022741"/>
    </source>
</evidence>
<evidence type="ECO:0000313" key="12">
    <source>
        <dbReference type="Proteomes" id="UP000594262"/>
    </source>
</evidence>
<feature type="domain" description="Mab-21-like nucleotidyltransferase" evidence="9">
    <location>
        <begin position="186"/>
        <end position="295"/>
    </location>
</feature>
<evidence type="ECO:0000256" key="2">
    <source>
        <dbReference type="ARBA" id="ARBA00008307"/>
    </source>
</evidence>
<keyword evidence="4" id="KW-0548">Nucleotidyltransferase</keyword>
<dbReference type="AlphaFoldDB" id="A0A7M5XDV1"/>
<organism evidence="11 12">
    <name type="scientific">Clytia hemisphaerica</name>
    <dbReference type="NCBI Taxonomy" id="252671"/>
    <lineage>
        <taxon>Eukaryota</taxon>
        <taxon>Metazoa</taxon>
        <taxon>Cnidaria</taxon>
        <taxon>Hydrozoa</taxon>
        <taxon>Hydroidolina</taxon>
        <taxon>Leptothecata</taxon>
        <taxon>Obeliida</taxon>
        <taxon>Clytiidae</taxon>
        <taxon>Clytia</taxon>
    </lineage>
</organism>
<dbReference type="Pfam" id="PF03281">
    <property type="entry name" value="Mab-21"/>
    <property type="match status" value="1"/>
</dbReference>
<dbReference type="InterPro" id="IPR046903">
    <property type="entry name" value="Mab-21-like_nuc_Trfase"/>
</dbReference>
<evidence type="ECO:0000256" key="3">
    <source>
        <dbReference type="ARBA" id="ARBA00022679"/>
    </source>
</evidence>
<evidence type="ECO:0000256" key="1">
    <source>
        <dbReference type="ARBA" id="ARBA00001946"/>
    </source>
</evidence>
<feature type="domain" description="Mab-21-like HhH/H2TH-like" evidence="10">
    <location>
        <begin position="320"/>
        <end position="402"/>
    </location>
</feature>
<keyword evidence="8" id="KW-0460">Magnesium</keyword>
<evidence type="ECO:0000259" key="9">
    <source>
        <dbReference type="Pfam" id="PF03281"/>
    </source>
</evidence>
<dbReference type="InterPro" id="IPR024810">
    <property type="entry name" value="MAB21L/cGLR"/>
</dbReference>
<dbReference type="RefSeq" id="XP_066932696.1">
    <property type="nucleotide sequence ID" value="XM_067076595.1"/>
</dbReference>
<keyword evidence="7" id="KW-0067">ATP-binding</keyword>